<dbReference type="Proteomes" id="UP000770661">
    <property type="component" value="Unassembled WGS sequence"/>
</dbReference>
<dbReference type="GO" id="GO:0061630">
    <property type="term" value="F:ubiquitin protein ligase activity"/>
    <property type="evidence" value="ECO:0007669"/>
    <property type="project" value="TreeGrafter"/>
</dbReference>
<keyword evidence="3" id="KW-0862">Zinc</keyword>
<evidence type="ECO:0000313" key="10">
    <source>
        <dbReference type="Proteomes" id="UP000770661"/>
    </source>
</evidence>
<dbReference type="InterPro" id="IPR047153">
    <property type="entry name" value="TRIM45/56/19-like"/>
</dbReference>
<evidence type="ECO:0000259" key="8">
    <source>
        <dbReference type="PROSITE" id="PS50119"/>
    </source>
</evidence>
<evidence type="ECO:0000259" key="6">
    <source>
        <dbReference type="PROSITE" id="PS50072"/>
    </source>
</evidence>
<accession>A0A8J4YHA2</accession>
<feature type="compositionally biased region" description="Low complexity" evidence="5">
    <location>
        <begin position="331"/>
        <end position="347"/>
    </location>
</feature>
<dbReference type="InterPro" id="IPR029000">
    <property type="entry name" value="Cyclophilin-like_dom_sf"/>
</dbReference>
<dbReference type="SUPFAM" id="SSF50891">
    <property type="entry name" value="Cyclophilin-like"/>
    <property type="match status" value="1"/>
</dbReference>
<gene>
    <name evidence="9" type="primary">cyp8_1</name>
    <name evidence="9" type="ORF">GWK47_006403</name>
</gene>
<dbReference type="Gene3D" id="3.30.40.10">
    <property type="entry name" value="Zinc/RING finger domain, C3HC4 (zinc finger)"/>
    <property type="match status" value="1"/>
</dbReference>
<dbReference type="EMBL" id="JACEEZ010011360">
    <property type="protein sequence ID" value="KAG0721310.1"/>
    <property type="molecule type" value="Genomic_DNA"/>
</dbReference>
<keyword evidence="9" id="KW-0413">Isomerase</keyword>
<dbReference type="SUPFAM" id="SSF57845">
    <property type="entry name" value="B-box zinc-binding domain"/>
    <property type="match status" value="1"/>
</dbReference>
<dbReference type="Gene3D" id="2.40.100.10">
    <property type="entry name" value="Cyclophilin-like"/>
    <property type="match status" value="1"/>
</dbReference>
<dbReference type="InterPro" id="IPR002130">
    <property type="entry name" value="Cyclophilin-type_PPIase_dom"/>
</dbReference>
<feature type="region of interest" description="Disordered" evidence="5">
    <location>
        <begin position="317"/>
        <end position="348"/>
    </location>
</feature>
<dbReference type="PANTHER" id="PTHR25462:SF229">
    <property type="entry name" value="TRANSCRIPTION INTERMEDIARY FACTOR 1-BETA"/>
    <property type="match status" value="1"/>
</dbReference>
<dbReference type="PROSITE" id="PS50119">
    <property type="entry name" value="ZF_BBOX"/>
    <property type="match status" value="1"/>
</dbReference>
<name>A0A8J4YHA2_CHIOP</name>
<evidence type="ECO:0000256" key="5">
    <source>
        <dbReference type="SAM" id="MobiDB-lite"/>
    </source>
</evidence>
<dbReference type="InterPro" id="IPR027370">
    <property type="entry name" value="Znf-RING_euk"/>
</dbReference>
<dbReference type="PANTHER" id="PTHR25462">
    <property type="entry name" value="BONUS, ISOFORM C-RELATED"/>
    <property type="match status" value="1"/>
</dbReference>
<evidence type="ECO:0000256" key="3">
    <source>
        <dbReference type="ARBA" id="ARBA00022833"/>
    </source>
</evidence>
<evidence type="ECO:0000256" key="1">
    <source>
        <dbReference type="ARBA" id="ARBA00022723"/>
    </source>
</evidence>
<evidence type="ECO:0000256" key="4">
    <source>
        <dbReference type="PROSITE-ProRule" id="PRU00024"/>
    </source>
</evidence>
<dbReference type="Pfam" id="PF00643">
    <property type="entry name" value="zf-B_box"/>
    <property type="match status" value="1"/>
</dbReference>
<evidence type="ECO:0000259" key="7">
    <source>
        <dbReference type="PROSITE" id="PS50089"/>
    </source>
</evidence>
<sequence>MSSKELQTIPLQPQAGAMEDELQCGVCHEVYTAGRRDPVVLPSCGHAFCRSCLSKLEKDSVELGRLFLCPTCRTPHTASNPVHALPPVFALLHLSENYGKTIAEGKGRCASHGFAAEFWCCECRAVLCGHCLLEGHVKEGHDVQAAHSFLKNQRRDVQTTGAWLKWELDQMRRTMLWEMTRMVTRLVVMAQRSQVLHDLNGRLAKVLEETDQAATLEGITLASTLMGSLEGEIRKTLGKEATPLSRTLLRCRSCIEAPNSALASGSRQGSISEADYIEASMGEAIGPGDSEAGNASMAAGGEDNVVVETNTPCRHEEVEAEAGQDEDGFQAASGEESDGGAAEEAASTVGEWAWPVRCSVTAGGDLQGRLCWEDGRMHAYALALPPHAAAHLLVQLPYLRSLEHGSQPEVFLDLATGKSVLGRLYIKLWGHLRRAQHFLSLCMGANGPSYRGSKFHGVVKKGSMGETLAGGRYVTHDGGNSVQGLIAGLEWGGQYMREKVAGLVVAASAGSPEADAFFHICTQGHPGHKFACAFGEVCAGMEVVQKAVDLHPVHGVRIVECGLVLPRPPGIRVDTDLTP</sequence>
<evidence type="ECO:0000256" key="2">
    <source>
        <dbReference type="ARBA" id="ARBA00022771"/>
    </source>
</evidence>
<feature type="domain" description="RING-type" evidence="7">
    <location>
        <begin position="24"/>
        <end position="73"/>
    </location>
</feature>
<dbReference type="PROSITE" id="PS00518">
    <property type="entry name" value="ZF_RING_1"/>
    <property type="match status" value="1"/>
</dbReference>
<keyword evidence="10" id="KW-1185">Reference proteome</keyword>
<dbReference type="InterPro" id="IPR000315">
    <property type="entry name" value="Znf_B-box"/>
</dbReference>
<dbReference type="Pfam" id="PF13445">
    <property type="entry name" value="zf-RING_UBOX"/>
    <property type="match status" value="1"/>
</dbReference>
<dbReference type="AlphaFoldDB" id="A0A8J4YHA2"/>
<dbReference type="PROSITE" id="PS50072">
    <property type="entry name" value="CSA_PPIASE_2"/>
    <property type="match status" value="1"/>
</dbReference>
<dbReference type="SUPFAM" id="SSF57850">
    <property type="entry name" value="RING/U-box"/>
    <property type="match status" value="1"/>
</dbReference>
<dbReference type="GO" id="GO:0008270">
    <property type="term" value="F:zinc ion binding"/>
    <property type="evidence" value="ECO:0007669"/>
    <property type="project" value="UniProtKB-KW"/>
</dbReference>
<dbReference type="InterPro" id="IPR001841">
    <property type="entry name" value="Znf_RING"/>
</dbReference>
<feature type="compositionally biased region" description="Acidic residues" evidence="5">
    <location>
        <begin position="318"/>
        <end position="328"/>
    </location>
</feature>
<proteinExistence type="predicted"/>
<dbReference type="SMART" id="SM00184">
    <property type="entry name" value="RING"/>
    <property type="match status" value="1"/>
</dbReference>
<dbReference type="InterPro" id="IPR013083">
    <property type="entry name" value="Znf_RING/FYVE/PHD"/>
</dbReference>
<feature type="domain" description="PPIase cyclophilin-type" evidence="6">
    <location>
        <begin position="411"/>
        <end position="563"/>
    </location>
</feature>
<dbReference type="InterPro" id="IPR017907">
    <property type="entry name" value="Znf_RING_CS"/>
</dbReference>
<comment type="caution">
    <text evidence="9">The sequence shown here is derived from an EMBL/GenBank/DDBJ whole genome shotgun (WGS) entry which is preliminary data.</text>
</comment>
<dbReference type="OrthoDB" id="5330228at2759"/>
<dbReference type="GO" id="GO:0003755">
    <property type="term" value="F:peptidyl-prolyl cis-trans isomerase activity"/>
    <property type="evidence" value="ECO:0007669"/>
    <property type="project" value="InterPro"/>
</dbReference>
<dbReference type="Pfam" id="PF00160">
    <property type="entry name" value="Pro_isomerase"/>
    <property type="match status" value="1"/>
</dbReference>
<keyword evidence="1" id="KW-0479">Metal-binding</keyword>
<organism evidence="9 10">
    <name type="scientific">Chionoecetes opilio</name>
    <name type="common">Atlantic snow crab</name>
    <name type="synonym">Cancer opilio</name>
    <dbReference type="NCBI Taxonomy" id="41210"/>
    <lineage>
        <taxon>Eukaryota</taxon>
        <taxon>Metazoa</taxon>
        <taxon>Ecdysozoa</taxon>
        <taxon>Arthropoda</taxon>
        <taxon>Crustacea</taxon>
        <taxon>Multicrustacea</taxon>
        <taxon>Malacostraca</taxon>
        <taxon>Eumalacostraca</taxon>
        <taxon>Eucarida</taxon>
        <taxon>Decapoda</taxon>
        <taxon>Pleocyemata</taxon>
        <taxon>Brachyura</taxon>
        <taxon>Eubrachyura</taxon>
        <taxon>Majoidea</taxon>
        <taxon>Majidae</taxon>
        <taxon>Chionoecetes</taxon>
    </lineage>
</organism>
<feature type="domain" description="B box-type" evidence="8">
    <location>
        <begin position="104"/>
        <end position="152"/>
    </location>
</feature>
<evidence type="ECO:0000313" key="9">
    <source>
        <dbReference type="EMBL" id="KAG0721310.1"/>
    </source>
</evidence>
<reference evidence="9" key="1">
    <citation type="submission" date="2020-07" db="EMBL/GenBank/DDBJ databases">
        <title>The High-quality genome of the commercially important snow crab, Chionoecetes opilio.</title>
        <authorList>
            <person name="Jeong J.-H."/>
            <person name="Ryu S."/>
        </authorList>
    </citation>
    <scope>NUCLEOTIDE SEQUENCE</scope>
    <source>
        <strain evidence="9">MADBK_172401_WGS</strain>
        <tissue evidence="9">Digestive gland</tissue>
    </source>
</reference>
<dbReference type="PROSITE" id="PS50089">
    <property type="entry name" value="ZF_RING_2"/>
    <property type="match status" value="1"/>
</dbReference>
<dbReference type="GO" id="GO:0006513">
    <property type="term" value="P:protein monoubiquitination"/>
    <property type="evidence" value="ECO:0007669"/>
    <property type="project" value="TreeGrafter"/>
</dbReference>
<keyword evidence="2 4" id="KW-0863">Zinc-finger</keyword>
<protein>
    <submittedName>
        <fullName evidence="9">Peptidyl-prolyl cis-trans isomerase B1</fullName>
    </submittedName>
</protein>